<dbReference type="InParanoid" id="W0DRK3"/>
<keyword evidence="8" id="KW-1185">Reference proteome</keyword>
<dbReference type="GO" id="GO:0009318">
    <property type="term" value="C:exodeoxyribonuclease VII complex"/>
    <property type="evidence" value="ECO:0007669"/>
    <property type="project" value="UniProtKB-UniRule"/>
</dbReference>
<evidence type="ECO:0000256" key="4">
    <source>
        <dbReference type="ARBA" id="ARBA00022801"/>
    </source>
</evidence>
<dbReference type="RefSeq" id="WP_006460298.1">
    <property type="nucleotide sequence ID" value="NZ_CP007030.1"/>
</dbReference>
<accession>W0DRK3</accession>
<gene>
    <name evidence="7" type="ORF">THIAE_05000</name>
</gene>
<dbReference type="NCBIfam" id="NF045605">
    <property type="entry name" value="xseB_Acin_var"/>
    <property type="match status" value="1"/>
</dbReference>
<reference evidence="7 8" key="1">
    <citation type="submission" date="2013-12" db="EMBL/GenBank/DDBJ databases">
        <authorList>
            <consortium name="DOE Joint Genome Institute"/>
            <person name="Kappler U."/>
            <person name="Huntemann M."/>
            <person name="Han J."/>
            <person name="Chen A."/>
            <person name="Kyrpides N."/>
            <person name="Mavromatis K."/>
            <person name="Markowitz V."/>
            <person name="Palaniappan K."/>
            <person name="Ivanova N."/>
            <person name="Schaumberg A."/>
            <person name="Pati A."/>
            <person name="Liolios K."/>
            <person name="Nordberg H.P."/>
            <person name="Cantor M.N."/>
            <person name="Hua S.X."/>
            <person name="Woyke T."/>
        </authorList>
    </citation>
    <scope>NUCLEOTIDE SEQUENCE [LARGE SCALE GENOMIC DNA]</scope>
    <source>
        <strain evidence="8">AL2</strain>
    </source>
</reference>
<evidence type="ECO:0000256" key="3">
    <source>
        <dbReference type="ARBA" id="ARBA00022722"/>
    </source>
</evidence>
<dbReference type="Proteomes" id="UP000005380">
    <property type="component" value="Chromosome"/>
</dbReference>
<evidence type="ECO:0000256" key="6">
    <source>
        <dbReference type="NCBIfam" id="TIGR01280"/>
    </source>
</evidence>
<keyword evidence="5" id="KW-0269">Exonuclease</keyword>
<dbReference type="EC" id="3.1.11.6" evidence="6"/>
<dbReference type="HOGENOM" id="CLU_188253_1_0_6"/>
<dbReference type="STRING" id="717772.THIAE_05000"/>
<sequence>MTMKANSESQSFKANYARLQEIAQQLSQSDAVDIDQLVPMVDEASKAYQLCKSRLDAVEAALSQRIEQEDKL</sequence>
<dbReference type="GO" id="GO:0006308">
    <property type="term" value="P:DNA catabolic process"/>
    <property type="evidence" value="ECO:0007669"/>
    <property type="project" value="UniProtKB-UniRule"/>
</dbReference>
<dbReference type="KEGG" id="tao:THIAE_05000"/>
<keyword evidence="4" id="KW-0378">Hydrolase</keyword>
<dbReference type="NCBIfam" id="TIGR01280">
    <property type="entry name" value="xseB"/>
    <property type="match status" value="1"/>
</dbReference>
<dbReference type="EMBL" id="CP007030">
    <property type="protein sequence ID" value="AHF01235.1"/>
    <property type="molecule type" value="Genomic_DNA"/>
</dbReference>
<dbReference type="eggNOG" id="ENOG5031B0K">
    <property type="taxonomic scope" value="Bacteria"/>
</dbReference>
<dbReference type="OrthoDB" id="9132715at2"/>
<dbReference type="AlphaFoldDB" id="W0DRK3"/>
<dbReference type="InterPro" id="IPR037004">
    <property type="entry name" value="Exonuc_VII_ssu_sf"/>
</dbReference>
<dbReference type="Gene3D" id="1.10.287.1040">
    <property type="entry name" value="Exonuclease VII, small subunit"/>
    <property type="match status" value="1"/>
</dbReference>
<evidence type="ECO:0000256" key="5">
    <source>
        <dbReference type="ARBA" id="ARBA00022839"/>
    </source>
</evidence>
<keyword evidence="3" id="KW-0540">Nuclease</keyword>
<protein>
    <recommendedName>
        <fullName evidence="6">Exodeoxyribonuclease VII small subunit</fullName>
        <ecNumber evidence="6">3.1.11.6</ecNumber>
    </recommendedName>
</protein>
<dbReference type="Pfam" id="PF02609">
    <property type="entry name" value="Exonuc_VII_S"/>
    <property type="match status" value="1"/>
</dbReference>
<evidence type="ECO:0000313" key="8">
    <source>
        <dbReference type="Proteomes" id="UP000005380"/>
    </source>
</evidence>
<dbReference type="InterPro" id="IPR003761">
    <property type="entry name" value="Exonuc_VII_S"/>
</dbReference>
<proteinExistence type="inferred from homology"/>
<keyword evidence="2" id="KW-0963">Cytoplasm</keyword>
<dbReference type="GO" id="GO:0008855">
    <property type="term" value="F:exodeoxyribonuclease VII activity"/>
    <property type="evidence" value="ECO:0007669"/>
    <property type="project" value="UniProtKB-UniRule"/>
</dbReference>
<comment type="similarity">
    <text evidence="1">Belongs to the XseB family.</text>
</comment>
<dbReference type="SUPFAM" id="SSF116842">
    <property type="entry name" value="XseB-like"/>
    <property type="match status" value="1"/>
</dbReference>
<evidence type="ECO:0000256" key="2">
    <source>
        <dbReference type="ARBA" id="ARBA00022490"/>
    </source>
</evidence>
<evidence type="ECO:0000256" key="1">
    <source>
        <dbReference type="ARBA" id="ARBA00009998"/>
    </source>
</evidence>
<name>W0DRK3_9GAMM</name>
<evidence type="ECO:0000313" key="7">
    <source>
        <dbReference type="EMBL" id="AHF01235.1"/>
    </source>
</evidence>
<organism evidence="7 8">
    <name type="scientific">Thiomicrospira aerophila AL3</name>
    <dbReference type="NCBI Taxonomy" id="717772"/>
    <lineage>
        <taxon>Bacteria</taxon>
        <taxon>Pseudomonadati</taxon>
        <taxon>Pseudomonadota</taxon>
        <taxon>Gammaproteobacteria</taxon>
        <taxon>Thiotrichales</taxon>
        <taxon>Piscirickettsiaceae</taxon>
        <taxon>Thiomicrospira</taxon>
    </lineage>
</organism>